<evidence type="ECO:0000256" key="1">
    <source>
        <dbReference type="SAM" id="MobiDB-lite"/>
    </source>
</evidence>
<dbReference type="Proteomes" id="UP000284057">
    <property type="component" value="Unassembled WGS sequence"/>
</dbReference>
<comment type="caution">
    <text evidence="3">The sequence shown here is derived from an EMBL/GenBank/DDBJ whole genome shotgun (WGS) entry which is preliminary data.</text>
</comment>
<evidence type="ECO:0000313" key="3">
    <source>
        <dbReference type="EMBL" id="RIQ18318.1"/>
    </source>
</evidence>
<reference evidence="3 4" key="1">
    <citation type="submission" date="2018-09" db="EMBL/GenBank/DDBJ databases">
        <title>Isolation, diversity and antifungal activity of actinobacteria from wheat.</title>
        <authorList>
            <person name="Han C."/>
        </authorList>
    </citation>
    <scope>NUCLEOTIDE SEQUENCE [LARGE SCALE GENOMIC DNA]</scope>
    <source>
        <strain evidence="3 4">NEAU-YY265</strain>
    </source>
</reference>
<accession>A0A418KLB5</accession>
<gene>
    <name evidence="3" type="ORF">DY240_21360</name>
</gene>
<dbReference type="AlphaFoldDB" id="A0A418KLB5"/>
<name>A0A418KLB5_9ACTN</name>
<sequence length="66" mass="6956">MSHHEEHAGGYEDPAQWPTSKEGPTGFDQPGERTGRSPRGTLFAAVVVVLLCGLLVLAVAGIIATR</sequence>
<dbReference type="RefSeq" id="WP_119661868.1">
    <property type="nucleotide sequence ID" value="NZ_QUAL01000189.1"/>
</dbReference>
<protein>
    <submittedName>
        <fullName evidence="3">Uncharacterized protein</fullName>
    </submittedName>
</protein>
<feature type="compositionally biased region" description="Basic and acidic residues" evidence="1">
    <location>
        <begin position="1"/>
        <end position="10"/>
    </location>
</feature>
<keyword evidence="2" id="KW-1133">Transmembrane helix</keyword>
<dbReference type="OrthoDB" id="5198012at2"/>
<keyword evidence="4" id="KW-1185">Reference proteome</keyword>
<dbReference type="EMBL" id="QUAL01000189">
    <property type="protein sequence ID" value="RIQ18318.1"/>
    <property type="molecule type" value="Genomic_DNA"/>
</dbReference>
<evidence type="ECO:0000313" key="4">
    <source>
        <dbReference type="Proteomes" id="UP000284057"/>
    </source>
</evidence>
<feature type="region of interest" description="Disordered" evidence="1">
    <location>
        <begin position="1"/>
        <end position="36"/>
    </location>
</feature>
<keyword evidence="2" id="KW-0472">Membrane</keyword>
<feature type="transmembrane region" description="Helical" evidence="2">
    <location>
        <begin position="42"/>
        <end position="64"/>
    </location>
</feature>
<keyword evidence="2" id="KW-0812">Transmembrane</keyword>
<proteinExistence type="predicted"/>
<organism evidence="3 4">
    <name type="scientific">Jiangella rhizosphaerae</name>
    <dbReference type="NCBI Taxonomy" id="2293569"/>
    <lineage>
        <taxon>Bacteria</taxon>
        <taxon>Bacillati</taxon>
        <taxon>Actinomycetota</taxon>
        <taxon>Actinomycetes</taxon>
        <taxon>Jiangellales</taxon>
        <taxon>Jiangellaceae</taxon>
        <taxon>Jiangella</taxon>
    </lineage>
</organism>
<evidence type="ECO:0000256" key="2">
    <source>
        <dbReference type="SAM" id="Phobius"/>
    </source>
</evidence>